<protein>
    <submittedName>
        <fullName evidence="6">TetR/AcrR family transcriptional regulator</fullName>
    </submittedName>
</protein>
<dbReference type="InterPro" id="IPR049445">
    <property type="entry name" value="TetR_SbtR-like_C"/>
</dbReference>
<dbReference type="PROSITE" id="PS50977">
    <property type="entry name" value="HTH_TETR_2"/>
    <property type="match status" value="1"/>
</dbReference>
<dbReference type="Pfam" id="PF00440">
    <property type="entry name" value="TetR_N"/>
    <property type="match status" value="1"/>
</dbReference>
<evidence type="ECO:0000256" key="4">
    <source>
        <dbReference type="PROSITE-ProRule" id="PRU00335"/>
    </source>
</evidence>
<name>A0A9Q2ZKC4_9MICO</name>
<dbReference type="SUPFAM" id="SSF46689">
    <property type="entry name" value="Homeodomain-like"/>
    <property type="match status" value="1"/>
</dbReference>
<evidence type="ECO:0000313" key="6">
    <source>
        <dbReference type="EMBL" id="MBT1541626.1"/>
    </source>
</evidence>
<dbReference type="AlphaFoldDB" id="A0A9Q2ZKC4"/>
<dbReference type="GO" id="GO:0000976">
    <property type="term" value="F:transcription cis-regulatory region binding"/>
    <property type="evidence" value="ECO:0007669"/>
    <property type="project" value="TreeGrafter"/>
</dbReference>
<dbReference type="Pfam" id="PF21597">
    <property type="entry name" value="TetR_C_43"/>
    <property type="match status" value="1"/>
</dbReference>
<keyword evidence="1" id="KW-0805">Transcription regulation</keyword>
<dbReference type="SUPFAM" id="SSF48498">
    <property type="entry name" value="Tetracyclin repressor-like, C-terminal domain"/>
    <property type="match status" value="1"/>
</dbReference>
<dbReference type="PANTHER" id="PTHR30055">
    <property type="entry name" value="HTH-TYPE TRANSCRIPTIONAL REGULATOR RUTR"/>
    <property type="match status" value="1"/>
</dbReference>
<proteinExistence type="predicted"/>
<comment type="caution">
    <text evidence="6">The sequence shown here is derived from an EMBL/GenBank/DDBJ whole genome shotgun (WGS) entry which is preliminary data.</text>
</comment>
<organism evidence="6 7">
    <name type="scientific">Curtobacterium flaccumfaciens pv. flaccumfaciens</name>
    <dbReference type="NCBI Taxonomy" id="138532"/>
    <lineage>
        <taxon>Bacteria</taxon>
        <taxon>Bacillati</taxon>
        <taxon>Actinomycetota</taxon>
        <taxon>Actinomycetes</taxon>
        <taxon>Micrococcales</taxon>
        <taxon>Microbacteriaceae</taxon>
        <taxon>Curtobacterium</taxon>
    </lineage>
</organism>
<dbReference type="InterPro" id="IPR009057">
    <property type="entry name" value="Homeodomain-like_sf"/>
</dbReference>
<evidence type="ECO:0000259" key="5">
    <source>
        <dbReference type="PROSITE" id="PS50977"/>
    </source>
</evidence>
<dbReference type="RefSeq" id="WP_214562730.1">
    <property type="nucleotide sequence ID" value="NZ_JAHEWX010000007.1"/>
</dbReference>
<keyword evidence="3" id="KW-0804">Transcription</keyword>
<accession>A0A9Q2ZKC4</accession>
<evidence type="ECO:0000256" key="2">
    <source>
        <dbReference type="ARBA" id="ARBA00023125"/>
    </source>
</evidence>
<feature type="domain" description="HTH tetR-type" evidence="5">
    <location>
        <begin position="18"/>
        <end position="76"/>
    </location>
</feature>
<dbReference type="GO" id="GO:0003700">
    <property type="term" value="F:DNA-binding transcription factor activity"/>
    <property type="evidence" value="ECO:0007669"/>
    <property type="project" value="TreeGrafter"/>
</dbReference>
<evidence type="ECO:0000256" key="1">
    <source>
        <dbReference type="ARBA" id="ARBA00023015"/>
    </source>
</evidence>
<dbReference type="EMBL" id="JAHEWX010000007">
    <property type="protein sequence ID" value="MBT1541626.1"/>
    <property type="molecule type" value="Genomic_DNA"/>
</dbReference>
<reference evidence="6" key="1">
    <citation type="submission" date="2021-05" db="EMBL/GenBank/DDBJ databases">
        <title>Whole genome sequence of Curtobacterium flaccumfaciens pv. flaccumfaciens strain CFBP 3417.</title>
        <authorList>
            <person name="Osdaghi E."/>
            <person name="Taghouti G."/>
            <person name="Portier P."/>
            <person name="Fazliarab A."/>
            <person name="Taghavi S.M."/>
            <person name="Briand M."/>
            <person name="Le-Saux M."/>
            <person name="Jacques M.-A."/>
        </authorList>
    </citation>
    <scope>NUCLEOTIDE SEQUENCE</scope>
    <source>
        <strain evidence="6">CFBP 3417</strain>
    </source>
</reference>
<keyword evidence="2 4" id="KW-0238">DNA-binding</keyword>
<dbReference type="GeneID" id="99623006"/>
<dbReference type="Proteomes" id="UP000709437">
    <property type="component" value="Unassembled WGS sequence"/>
</dbReference>
<feature type="DNA-binding region" description="H-T-H motif" evidence="4">
    <location>
        <begin position="39"/>
        <end position="58"/>
    </location>
</feature>
<dbReference type="InterPro" id="IPR001647">
    <property type="entry name" value="HTH_TetR"/>
</dbReference>
<dbReference type="InterPro" id="IPR050109">
    <property type="entry name" value="HTH-type_TetR-like_transc_reg"/>
</dbReference>
<dbReference type="PANTHER" id="PTHR30055:SF234">
    <property type="entry name" value="HTH-TYPE TRANSCRIPTIONAL REGULATOR BETI"/>
    <property type="match status" value="1"/>
</dbReference>
<sequence length="188" mass="20143">MPDEQPMPAEKPMRADARRNRDAIIAAARTAFERDEQLRFDDFAGRAGVGVGTLYRHFPTRAALAAAVYRGEVDVLCRRARDSTLPPGESLDDFLRGFVEYVVDHAGLARTLAAVVDATTQAEGGGELERTLAELLARAAADGAIRSDVTSGTVLMLLHGIGAGIDRPGWAMEARAAADLVSRGLRAR</sequence>
<dbReference type="Gene3D" id="1.10.357.10">
    <property type="entry name" value="Tetracycline Repressor, domain 2"/>
    <property type="match status" value="1"/>
</dbReference>
<gene>
    <name evidence="6" type="ORF">KK103_07640</name>
</gene>
<dbReference type="InterPro" id="IPR036271">
    <property type="entry name" value="Tet_transcr_reg_TetR-rel_C_sf"/>
</dbReference>
<evidence type="ECO:0000256" key="3">
    <source>
        <dbReference type="ARBA" id="ARBA00023163"/>
    </source>
</evidence>
<evidence type="ECO:0000313" key="7">
    <source>
        <dbReference type="Proteomes" id="UP000709437"/>
    </source>
</evidence>